<dbReference type="EMBL" id="JAAAHW010000105">
    <property type="protein sequence ID" value="KAG0006509.1"/>
    <property type="molecule type" value="Genomic_DNA"/>
</dbReference>
<dbReference type="Proteomes" id="UP000749646">
    <property type="component" value="Unassembled WGS sequence"/>
</dbReference>
<dbReference type="AlphaFoldDB" id="A0A9P6MKZ4"/>
<evidence type="ECO:0000313" key="3">
    <source>
        <dbReference type="Proteomes" id="UP000749646"/>
    </source>
</evidence>
<gene>
    <name evidence="2" type="ORF">BGZ65_007256</name>
</gene>
<keyword evidence="3" id="KW-1185">Reference proteome</keyword>
<protein>
    <submittedName>
        <fullName evidence="2">Uncharacterized protein</fullName>
    </submittedName>
</protein>
<name>A0A9P6MKZ4_9FUNG</name>
<accession>A0A9P6MKZ4</accession>
<feature type="region of interest" description="Disordered" evidence="1">
    <location>
        <begin position="174"/>
        <end position="194"/>
    </location>
</feature>
<organism evidence="2 3">
    <name type="scientific">Modicella reniformis</name>
    <dbReference type="NCBI Taxonomy" id="1440133"/>
    <lineage>
        <taxon>Eukaryota</taxon>
        <taxon>Fungi</taxon>
        <taxon>Fungi incertae sedis</taxon>
        <taxon>Mucoromycota</taxon>
        <taxon>Mortierellomycotina</taxon>
        <taxon>Mortierellomycetes</taxon>
        <taxon>Mortierellales</taxon>
        <taxon>Mortierellaceae</taxon>
        <taxon>Modicella</taxon>
    </lineage>
</organism>
<reference evidence="2" key="1">
    <citation type="journal article" date="2020" name="Fungal Divers.">
        <title>Resolving the Mortierellaceae phylogeny through synthesis of multi-gene phylogenetics and phylogenomics.</title>
        <authorList>
            <person name="Vandepol N."/>
            <person name="Liber J."/>
            <person name="Desiro A."/>
            <person name="Na H."/>
            <person name="Kennedy M."/>
            <person name="Barry K."/>
            <person name="Grigoriev I.V."/>
            <person name="Miller A.N."/>
            <person name="O'Donnell K."/>
            <person name="Stajich J.E."/>
            <person name="Bonito G."/>
        </authorList>
    </citation>
    <scope>NUCLEOTIDE SEQUENCE</scope>
    <source>
        <strain evidence="2">MES-2147</strain>
    </source>
</reference>
<evidence type="ECO:0000313" key="2">
    <source>
        <dbReference type="EMBL" id="KAG0006509.1"/>
    </source>
</evidence>
<evidence type="ECO:0000256" key="1">
    <source>
        <dbReference type="SAM" id="MobiDB-lite"/>
    </source>
</evidence>
<sequence length="194" mass="22009">MSPHDFVSVGTNPHHVTLDSVVHSCPDEMLSSQSAFQLSGQLILLIKNSLSRGSFHFLWRSWWVQAFFAINVAVGLCTRRSWTSYEILRSQVATDDSIQIIDRVDMESGQRILTHRATGFQNFVVGSEDLDTEDRQSWDSRAWKKHLGSEVLPGILYPRQLAYRLDQSFKGRIANSRSHSAKAPPMKAATLQHR</sequence>
<comment type="caution">
    <text evidence="2">The sequence shown here is derived from an EMBL/GenBank/DDBJ whole genome shotgun (WGS) entry which is preliminary data.</text>
</comment>
<proteinExistence type="predicted"/>
<dbReference type="OrthoDB" id="509690at2759"/>